<organism evidence="1 2">
    <name type="scientific">Asanoa iriomotensis</name>
    <dbReference type="NCBI Taxonomy" id="234613"/>
    <lineage>
        <taxon>Bacteria</taxon>
        <taxon>Bacillati</taxon>
        <taxon>Actinomycetota</taxon>
        <taxon>Actinomycetes</taxon>
        <taxon>Micromonosporales</taxon>
        <taxon>Micromonosporaceae</taxon>
        <taxon>Asanoa</taxon>
    </lineage>
</organism>
<sequence>MSLEAVRAVADAVLYEGYLLYPYRASSGKNRSRWQFGVLGPPGAAERGLGEESGMAMQCLLTGDAHDGTVDVHLRFLQLQVRQAQRRVGDGTFVDVEALHAAGQTVLTWDEAVEREAVFAAQEIGPDAELRVEISGGADVEPLLDELGTEVGRVVRRRWPVRAHVRLAAAVDDGQTRLTVAVENAYDGPVSTKDDAVRSSLLGAHLVLKANRAGFVSVIDPPDAAAGAAARCAQHRCWPVLAGPAGTTDLVLGSPIILYDHPEVAEESPGALFDATEIDEILVLRIMTMTEAEKAEARATDPQVAAIIDRCDGLTPEELQRLHGVFRDPAPRDLRNVEPPTFETGGMPWWDPAADAAVSPETDSVVVDGVRVGKGSIVRVHPRRRADAQDLFFAGQLARVTAVLSDVDGGTHVALVLVDDPAADLHDWYGRYFYFAPDEISPAGDEEPIQREESRS</sequence>
<comment type="caution">
    <text evidence="1">The sequence shown here is derived from an EMBL/GenBank/DDBJ whole genome shotgun (WGS) entry which is preliminary data.</text>
</comment>
<dbReference type="Proteomes" id="UP000624325">
    <property type="component" value="Unassembled WGS sequence"/>
</dbReference>
<dbReference type="EMBL" id="BONC01000017">
    <property type="protein sequence ID" value="GIF56740.1"/>
    <property type="molecule type" value="Genomic_DNA"/>
</dbReference>
<evidence type="ECO:0000313" key="1">
    <source>
        <dbReference type="EMBL" id="GIF56740.1"/>
    </source>
</evidence>
<dbReference type="RefSeq" id="WP_203702659.1">
    <property type="nucleotide sequence ID" value="NZ_BAAALU010000004.1"/>
</dbReference>
<reference evidence="1 2" key="1">
    <citation type="submission" date="2021-01" db="EMBL/GenBank/DDBJ databases">
        <title>Whole genome shotgun sequence of Asanoa iriomotensis NBRC 100142.</title>
        <authorList>
            <person name="Komaki H."/>
            <person name="Tamura T."/>
        </authorList>
    </citation>
    <scope>NUCLEOTIDE SEQUENCE [LARGE SCALE GENOMIC DNA]</scope>
    <source>
        <strain evidence="1 2">NBRC 100142</strain>
    </source>
</reference>
<protein>
    <submittedName>
        <fullName evidence="1">Uncharacterized protein</fullName>
    </submittedName>
</protein>
<evidence type="ECO:0000313" key="2">
    <source>
        <dbReference type="Proteomes" id="UP000624325"/>
    </source>
</evidence>
<keyword evidence="2" id="KW-1185">Reference proteome</keyword>
<name>A0ABQ4C375_9ACTN</name>
<accession>A0ABQ4C375</accession>
<proteinExistence type="predicted"/>
<gene>
    <name evidence="1" type="ORF">Air01nite_28350</name>
</gene>